<evidence type="ECO:0000313" key="2">
    <source>
        <dbReference type="EMBL" id="KAK5969231.1"/>
    </source>
</evidence>
<protein>
    <submittedName>
        <fullName evidence="2">Uncharacterized protein</fullName>
    </submittedName>
</protein>
<organism evidence="2 3">
    <name type="scientific">Trichostrongylus colubriformis</name>
    <name type="common">Black scour worm</name>
    <dbReference type="NCBI Taxonomy" id="6319"/>
    <lineage>
        <taxon>Eukaryota</taxon>
        <taxon>Metazoa</taxon>
        <taxon>Ecdysozoa</taxon>
        <taxon>Nematoda</taxon>
        <taxon>Chromadorea</taxon>
        <taxon>Rhabditida</taxon>
        <taxon>Rhabditina</taxon>
        <taxon>Rhabditomorpha</taxon>
        <taxon>Strongyloidea</taxon>
        <taxon>Trichostrongylidae</taxon>
        <taxon>Trichostrongylus</taxon>
    </lineage>
</organism>
<reference evidence="2 3" key="1">
    <citation type="submission" date="2019-10" db="EMBL/GenBank/DDBJ databases">
        <title>Assembly and Annotation for the nematode Trichostrongylus colubriformis.</title>
        <authorList>
            <person name="Martin J."/>
        </authorList>
    </citation>
    <scope>NUCLEOTIDE SEQUENCE [LARGE SCALE GENOMIC DNA]</scope>
    <source>
        <strain evidence="2">G859</strain>
        <tissue evidence="2">Whole worm</tissue>
    </source>
</reference>
<gene>
    <name evidence="2" type="ORF">GCK32_003504</name>
</gene>
<dbReference type="AlphaFoldDB" id="A0AAN8EVV0"/>
<feature type="non-terminal residue" evidence="2">
    <location>
        <position position="66"/>
    </location>
</feature>
<comment type="caution">
    <text evidence="2">The sequence shown here is derived from an EMBL/GenBank/DDBJ whole genome shotgun (WGS) entry which is preliminary data.</text>
</comment>
<sequence length="66" mass="7569">MSTAAPVKTELDSSYDSQASLYSERSRKRRYKGKKDKKPGVTGRTWTKVEDPHAPRKPRSGYVHFL</sequence>
<dbReference type="EMBL" id="WIXE01020408">
    <property type="protein sequence ID" value="KAK5969231.1"/>
    <property type="molecule type" value="Genomic_DNA"/>
</dbReference>
<name>A0AAN8EVV0_TRICO</name>
<dbReference type="Proteomes" id="UP001331761">
    <property type="component" value="Unassembled WGS sequence"/>
</dbReference>
<feature type="compositionally biased region" description="Polar residues" evidence="1">
    <location>
        <begin position="12"/>
        <end position="23"/>
    </location>
</feature>
<evidence type="ECO:0000256" key="1">
    <source>
        <dbReference type="SAM" id="MobiDB-lite"/>
    </source>
</evidence>
<feature type="region of interest" description="Disordered" evidence="1">
    <location>
        <begin position="1"/>
        <end position="66"/>
    </location>
</feature>
<feature type="compositionally biased region" description="Basic residues" evidence="1">
    <location>
        <begin position="26"/>
        <end position="37"/>
    </location>
</feature>
<accession>A0AAN8EVV0</accession>
<proteinExistence type="predicted"/>
<evidence type="ECO:0000313" key="3">
    <source>
        <dbReference type="Proteomes" id="UP001331761"/>
    </source>
</evidence>
<keyword evidence="3" id="KW-1185">Reference proteome</keyword>